<dbReference type="AlphaFoldDB" id="A0A0V0SUJ1"/>
<evidence type="ECO:0000313" key="3">
    <source>
        <dbReference type="EMBL" id="KRX30689.1"/>
    </source>
</evidence>
<reference evidence="2 4" key="1">
    <citation type="submission" date="2015-01" db="EMBL/GenBank/DDBJ databases">
        <title>Evolution of Trichinella species and genotypes.</title>
        <authorList>
            <person name="Korhonen P.K."/>
            <person name="Edoardo P."/>
            <person name="Giuseppe L.R."/>
            <person name="Gasser R.B."/>
        </authorList>
    </citation>
    <scope>NUCLEOTIDE SEQUENCE [LARGE SCALE GENOMIC DNA]</scope>
    <source>
        <strain evidence="2">ISS417</strain>
    </source>
</reference>
<proteinExistence type="predicted"/>
<protein>
    <submittedName>
        <fullName evidence="2">Uncharacterized protein</fullName>
    </submittedName>
</protein>
<name>A0A0V0SUJ1_9BILA</name>
<gene>
    <name evidence="3" type="ORF">T05_12439</name>
    <name evidence="2" type="ORF">T05_5532</name>
</gene>
<feature type="region of interest" description="Disordered" evidence="1">
    <location>
        <begin position="23"/>
        <end position="45"/>
    </location>
</feature>
<dbReference type="EMBL" id="JYDJ01002283">
    <property type="protein sequence ID" value="KRX30689.1"/>
    <property type="molecule type" value="Genomic_DNA"/>
</dbReference>
<comment type="caution">
    <text evidence="2">The sequence shown here is derived from an EMBL/GenBank/DDBJ whole genome shotgun (WGS) entry which is preliminary data.</text>
</comment>
<evidence type="ECO:0000313" key="4">
    <source>
        <dbReference type="Proteomes" id="UP000055048"/>
    </source>
</evidence>
<accession>A0A0V0SUJ1</accession>
<evidence type="ECO:0000256" key="1">
    <source>
        <dbReference type="SAM" id="MobiDB-lite"/>
    </source>
</evidence>
<organism evidence="2 4">
    <name type="scientific">Trichinella murrelli</name>
    <dbReference type="NCBI Taxonomy" id="144512"/>
    <lineage>
        <taxon>Eukaryota</taxon>
        <taxon>Metazoa</taxon>
        <taxon>Ecdysozoa</taxon>
        <taxon>Nematoda</taxon>
        <taxon>Enoplea</taxon>
        <taxon>Dorylaimia</taxon>
        <taxon>Trichinellida</taxon>
        <taxon>Trichinellidae</taxon>
        <taxon>Trichinella</taxon>
    </lineage>
</organism>
<dbReference type="Proteomes" id="UP000055048">
    <property type="component" value="Unassembled WGS sequence"/>
</dbReference>
<sequence length="45" mass="5354">MKYSISVINKLCSRRSLGLQSCNDGWKGRERKRRKEKKARDGREE</sequence>
<keyword evidence="4" id="KW-1185">Reference proteome</keyword>
<evidence type="ECO:0000313" key="2">
    <source>
        <dbReference type="EMBL" id="KRX30687.1"/>
    </source>
</evidence>
<dbReference type="EMBL" id="JYDJ01002284">
    <property type="protein sequence ID" value="KRX30687.1"/>
    <property type="molecule type" value="Genomic_DNA"/>
</dbReference>